<feature type="transmembrane region" description="Helical" evidence="7">
    <location>
        <begin position="220"/>
        <end position="240"/>
    </location>
</feature>
<dbReference type="Gene3D" id="1.10.3860.10">
    <property type="entry name" value="Sodium:dicarboxylate symporter"/>
    <property type="match status" value="1"/>
</dbReference>
<evidence type="ECO:0000256" key="4">
    <source>
        <dbReference type="ARBA" id="ARBA00022692"/>
    </source>
</evidence>
<organism evidence="8 9">
    <name type="scientific">Solitalea longa</name>
    <dbReference type="NCBI Taxonomy" id="2079460"/>
    <lineage>
        <taxon>Bacteria</taxon>
        <taxon>Pseudomonadati</taxon>
        <taxon>Bacteroidota</taxon>
        <taxon>Sphingobacteriia</taxon>
        <taxon>Sphingobacteriales</taxon>
        <taxon>Sphingobacteriaceae</taxon>
        <taxon>Solitalea</taxon>
    </lineage>
</organism>
<evidence type="ECO:0000256" key="1">
    <source>
        <dbReference type="ARBA" id="ARBA00004651"/>
    </source>
</evidence>
<evidence type="ECO:0000256" key="2">
    <source>
        <dbReference type="ARBA" id="ARBA00022448"/>
    </source>
</evidence>
<keyword evidence="2" id="KW-0813">Transport</keyword>
<dbReference type="Pfam" id="PF00375">
    <property type="entry name" value="SDF"/>
    <property type="match status" value="1"/>
</dbReference>
<keyword evidence="9" id="KW-1185">Reference proteome</keyword>
<accession>A0A2S5A4Y5</accession>
<dbReference type="InterPro" id="IPR036458">
    <property type="entry name" value="Na:dicarbo_symporter_sf"/>
</dbReference>
<dbReference type="InterPro" id="IPR001991">
    <property type="entry name" value="Na-dicarboxylate_symporter"/>
</dbReference>
<evidence type="ECO:0000256" key="3">
    <source>
        <dbReference type="ARBA" id="ARBA00022475"/>
    </source>
</evidence>
<proteinExistence type="predicted"/>
<comment type="caution">
    <text evidence="8">The sequence shown here is derived from an EMBL/GenBank/DDBJ whole genome shotgun (WGS) entry which is preliminary data.</text>
</comment>
<keyword evidence="3" id="KW-1003">Cell membrane</keyword>
<evidence type="ECO:0000256" key="6">
    <source>
        <dbReference type="ARBA" id="ARBA00023136"/>
    </source>
</evidence>
<dbReference type="RefSeq" id="WP_103788773.1">
    <property type="nucleotide sequence ID" value="NZ_PQVF01000005.1"/>
</dbReference>
<comment type="subcellular location">
    <subcellularLocation>
        <location evidence="1">Cell membrane</location>
        <topology evidence="1">Multi-pass membrane protein</topology>
    </subcellularLocation>
</comment>
<gene>
    <name evidence="8" type="ORF">C3K47_08895</name>
</gene>
<reference evidence="8 9" key="1">
    <citation type="submission" date="2018-01" db="EMBL/GenBank/DDBJ databases">
        <authorList>
            <person name="Gaut B.S."/>
            <person name="Morton B.R."/>
            <person name="Clegg M.T."/>
            <person name="Duvall M.R."/>
        </authorList>
    </citation>
    <scope>NUCLEOTIDE SEQUENCE [LARGE SCALE GENOMIC DNA]</scope>
    <source>
        <strain evidence="8 9">HR-AV</strain>
    </source>
</reference>
<dbReference type="Proteomes" id="UP000236893">
    <property type="component" value="Unassembled WGS sequence"/>
</dbReference>
<dbReference type="AlphaFoldDB" id="A0A2S5A4Y5"/>
<dbReference type="SUPFAM" id="SSF118215">
    <property type="entry name" value="Proton glutamate symport protein"/>
    <property type="match status" value="1"/>
</dbReference>
<evidence type="ECO:0000256" key="5">
    <source>
        <dbReference type="ARBA" id="ARBA00022989"/>
    </source>
</evidence>
<keyword evidence="5 7" id="KW-1133">Transmembrane helix</keyword>
<dbReference type="PANTHER" id="PTHR42865">
    <property type="entry name" value="PROTON/GLUTAMATE-ASPARTATE SYMPORTER"/>
    <property type="match status" value="1"/>
</dbReference>
<dbReference type="GO" id="GO:0005886">
    <property type="term" value="C:plasma membrane"/>
    <property type="evidence" value="ECO:0007669"/>
    <property type="project" value="UniProtKB-SubCell"/>
</dbReference>
<evidence type="ECO:0000256" key="7">
    <source>
        <dbReference type="SAM" id="Phobius"/>
    </source>
</evidence>
<feature type="transmembrane region" description="Helical" evidence="7">
    <location>
        <begin position="12"/>
        <end position="32"/>
    </location>
</feature>
<feature type="transmembrane region" description="Helical" evidence="7">
    <location>
        <begin position="145"/>
        <end position="163"/>
    </location>
</feature>
<dbReference type="GO" id="GO:0006835">
    <property type="term" value="P:dicarboxylic acid transport"/>
    <property type="evidence" value="ECO:0007669"/>
    <property type="project" value="TreeGrafter"/>
</dbReference>
<sequence length="413" mass="44365">MAQLKRLLDNYSNIIFLLGGILLGSIAGLIFGKEIAVIKPIGDIFLNLLFTAIIPLIFFAIATSVANIEQMGSFGKVLRSMLLVFLFTTLLSAFLMILVVGVFPIDDQFKLSIPENANSKVSGFGEQITTLLTTSDFSQLLTRQSMLALIIFSILVGTATLQAGKSGEAFKQFLNSGNEVFKRLISLIMKAAPLGLGAYFGYLIGVFGPELFGSYAHSLGLYYGFCTVYFFVMFSVYAFMAGGIKAIPIYWKNNVVPSLTALGTCSSVATIPVNMQAAEKMGVSKPISDITIPLGASLHKDGSSIGGVIKVAMVFAIFNKSWNGMDTMLIILGIALMTSIVEGGIPNGGYIGELFIVTAFHLPIEALSVLMVISTLIDPMATLLNATGDTVAAMMISRLSEGKNWMSRQIQIN</sequence>
<feature type="transmembrane region" description="Helical" evidence="7">
    <location>
        <begin position="80"/>
        <end position="105"/>
    </location>
</feature>
<name>A0A2S5A4Y5_9SPHI</name>
<protein>
    <submittedName>
        <fullName evidence="8">Sodium:proton antiporter</fullName>
    </submittedName>
</protein>
<dbReference type="GO" id="GO:0015293">
    <property type="term" value="F:symporter activity"/>
    <property type="evidence" value="ECO:0007669"/>
    <property type="project" value="UniProtKB-KW"/>
</dbReference>
<feature type="transmembrane region" description="Helical" evidence="7">
    <location>
        <begin position="44"/>
        <end position="68"/>
    </location>
</feature>
<dbReference type="EMBL" id="PQVF01000005">
    <property type="protein sequence ID" value="POY37163.1"/>
    <property type="molecule type" value="Genomic_DNA"/>
</dbReference>
<dbReference type="PRINTS" id="PR00173">
    <property type="entry name" value="EDTRNSPORT"/>
</dbReference>
<feature type="transmembrane region" description="Helical" evidence="7">
    <location>
        <begin position="327"/>
        <end position="345"/>
    </location>
</feature>
<keyword evidence="4 7" id="KW-0812">Transmembrane</keyword>
<dbReference type="PANTHER" id="PTHR42865:SF7">
    <property type="entry name" value="PROTON_GLUTAMATE-ASPARTATE SYMPORTER"/>
    <property type="match status" value="1"/>
</dbReference>
<keyword evidence="6 7" id="KW-0472">Membrane</keyword>
<evidence type="ECO:0000313" key="9">
    <source>
        <dbReference type="Proteomes" id="UP000236893"/>
    </source>
</evidence>
<dbReference type="OrthoDB" id="9768885at2"/>
<feature type="transmembrane region" description="Helical" evidence="7">
    <location>
        <begin position="184"/>
        <end position="208"/>
    </location>
</feature>
<evidence type="ECO:0000313" key="8">
    <source>
        <dbReference type="EMBL" id="POY37163.1"/>
    </source>
</evidence>